<sequence>IKWLRNGLEIGKVLPNGDLELSFLTKADSGNYTCTAENSLGIASSSCVLVVQGGTVFSERPSNMQVDQNETVALRCKASFDSTKTDVIYSWKFNSHLIDLSGADYEDFTHYSRTYGQSQDSGLMYIINAQFRHEGEYT</sequence>
<name>A0A0B7BZN4_9EUPU</name>
<feature type="non-terminal residue" evidence="3">
    <location>
        <position position="1"/>
    </location>
</feature>
<dbReference type="InterPro" id="IPR013783">
    <property type="entry name" value="Ig-like_fold"/>
</dbReference>
<dbReference type="Pfam" id="PF07679">
    <property type="entry name" value="I-set"/>
    <property type="match status" value="1"/>
</dbReference>
<dbReference type="PROSITE" id="PS50835">
    <property type="entry name" value="IG_LIKE"/>
    <property type="match status" value="2"/>
</dbReference>
<dbReference type="Gene3D" id="2.60.40.10">
    <property type="entry name" value="Immunoglobulins"/>
    <property type="match status" value="2"/>
</dbReference>
<feature type="domain" description="Ig-like" evidence="2">
    <location>
        <begin position="55"/>
        <end position="138"/>
    </location>
</feature>
<dbReference type="GO" id="GO:0005886">
    <property type="term" value="C:plasma membrane"/>
    <property type="evidence" value="ECO:0007669"/>
    <property type="project" value="TreeGrafter"/>
</dbReference>
<dbReference type="InterPro" id="IPR036179">
    <property type="entry name" value="Ig-like_dom_sf"/>
</dbReference>
<dbReference type="GO" id="GO:0007411">
    <property type="term" value="P:axon guidance"/>
    <property type="evidence" value="ECO:0007669"/>
    <property type="project" value="TreeGrafter"/>
</dbReference>
<dbReference type="EMBL" id="HACG01051808">
    <property type="protein sequence ID" value="CEK98679.1"/>
    <property type="molecule type" value="Transcribed_RNA"/>
</dbReference>
<dbReference type="GO" id="GO:0070593">
    <property type="term" value="P:dendrite self-avoidance"/>
    <property type="evidence" value="ECO:0007669"/>
    <property type="project" value="TreeGrafter"/>
</dbReference>
<dbReference type="GO" id="GO:0007156">
    <property type="term" value="P:homophilic cell adhesion via plasma membrane adhesion molecules"/>
    <property type="evidence" value="ECO:0007669"/>
    <property type="project" value="TreeGrafter"/>
</dbReference>
<feature type="domain" description="Ig-like" evidence="2">
    <location>
        <begin position="1"/>
        <end position="50"/>
    </location>
</feature>
<dbReference type="SUPFAM" id="SSF48726">
    <property type="entry name" value="Immunoglobulin"/>
    <property type="match status" value="2"/>
</dbReference>
<dbReference type="GO" id="GO:0030424">
    <property type="term" value="C:axon"/>
    <property type="evidence" value="ECO:0007669"/>
    <property type="project" value="TreeGrafter"/>
</dbReference>
<evidence type="ECO:0000259" key="2">
    <source>
        <dbReference type="PROSITE" id="PS50835"/>
    </source>
</evidence>
<dbReference type="InterPro" id="IPR007110">
    <property type="entry name" value="Ig-like_dom"/>
</dbReference>
<dbReference type="GO" id="GO:0098632">
    <property type="term" value="F:cell-cell adhesion mediator activity"/>
    <property type="evidence" value="ECO:0007669"/>
    <property type="project" value="TreeGrafter"/>
</dbReference>
<reference evidence="3" key="1">
    <citation type="submission" date="2014-12" db="EMBL/GenBank/DDBJ databases">
        <title>Insight into the proteome of Arion vulgaris.</title>
        <authorList>
            <person name="Aradska J."/>
            <person name="Bulat T."/>
            <person name="Smidak R."/>
            <person name="Sarate P."/>
            <person name="Gangsoo J."/>
            <person name="Sialana F."/>
            <person name="Bilban M."/>
            <person name="Lubec G."/>
        </authorList>
    </citation>
    <scope>NUCLEOTIDE SEQUENCE</scope>
    <source>
        <tissue evidence="3">Skin</tissue>
    </source>
</reference>
<dbReference type="InterPro" id="IPR013098">
    <property type="entry name" value="Ig_I-set"/>
</dbReference>
<gene>
    <name evidence="3" type="primary">ORF219327</name>
</gene>
<keyword evidence="1" id="KW-0393">Immunoglobulin domain</keyword>
<evidence type="ECO:0000256" key="1">
    <source>
        <dbReference type="ARBA" id="ARBA00023319"/>
    </source>
</evidence>
<protein>
    <recommendedName>
        <fullName evidence="2">Ig-like domain-containing protein</fullName>
    </recommendedName>
</protein>
<dbReference type="AlphaFoldDB" id="A0A0B7BZN4"/>
<evidence type="ECO:0000313" key="3">
    <source>
        <dbReference type="EMBL" id="CEK98679.1"/>
    </source>
</evidence>
<proteinExistence type="predicted"/>
<dbReference type="PANTHER" id="PTHR10075:SF100">
    <property type="entry name" value="FASCICLIN-2"/>
    <property type="match status" value="1"/>
</dbReference>
<dbReference type="PANTHER" id="PTHR10075">
    <property type="entry name" value="BASIGIN RELATED"/>
    <property type="match status" value="1"/>
</dbReference>
<feature type="non-terminal residue" evidence="3">
    <location>
        <position position="138"/>
    </location>
</feature>
<organism evidence="3">
    <name type="scientific">Arion vulgaris</name>
    <dbReference type="NCBI Taxonomy" id="1028688"/>
    <lineage>
        <taxon>Eukaryota</taxon>
        <taxon>Metazoa</taxon>
        <taxon>Spiralia</taxon>
        <taxon>Lophotrochozoa</taxon>
        <taxon>Mollusca</taxon>
        <taxon>Gastropoda</taxon>
        <taxon>Heterobranchia</taxon>
        <taxon>Euthyneura</taxon>
        <taxon>Panpulmonata</taxon>
        <taxon>Eupulmonata</taxon>
        <taxon>Stylommatophora</taxon>
        <taxon>Helicina</taxon>
        <taxon>Arionoidea</taxon>
        <taxon>Arionidae</taxon>
        <taxon>Arion</taxon>
    </lineage>
</organism>
<accession>A0A0B7BZN4</accession>